<dbReference type="GO" id="GO:0046854">
    <property type="term" value="P:phosphatidylinositol phosphate biosynthetic process"/>
    <property type="evidence" value="ECO:0007669"/>
    <property type="project" value="TreeGrafter"/>
</dbReference>
<dbReference type="SUPFAM" id="SSF56104">
    <property type="entry name" value="SAICAR synthase-like"/>
    <property type="match status" value="1"/>
</dbReference>
<dbReference type="EMBL" id="NCKU01003049">
    <property type="protein sequence ID" value="RWS08281.1"/>
    <property type="molecule type" value="Genomic_DNA"/>
</dbReference>
<dbReference type="SMART" id="SM00330">
    <property type="entry name" value="PIPKc"/>
    <property type="match status" value="1"/>
</dbReference>
<evidence type="ECO:0000256" key="4">
    <source>
        <dbReference type="ARBA" id="ARBA00022777"/>
    </source>
</evidence>
<dbReference type="SUPFAM" id="SSF52029">
    <property type="entry name" value="GroEL apical domain-like"/>
    <property type="match status" value="1"/>
</dbReference>
<keyword evidence="5 6" id="KW-0067">ATP-binding</keyword>
<evidence type="ECO:0000256" key="6">
    <source>
        <dbReference type="PROSITE-ProRule" id="PRU00781"/>
    </source>
</evidence>
<dbReference type="InterPro" id="IPR002423">
    <property type="entry name" value="Cpn60/GroEL/TCP-1"/>
</dbReference>
<evidence type="ECO:0000256" key="2">
    <source>
        <dbReference type="ARBA" id="ARBA00022679"/>
    </source>
</evidence>
<dbReference type="InterPro" id="IPR044769">
    <property type="entry name" value="PIKfyve_PIPKc"/>
</dbReference>
<dbReference type="InterPro" id="IPR027483">
    <property type="entry name" value="PInositol-4-P-4/5-kinase_C_sf"/>
</dbReference>
<dbReference type="GO" id="GO:0000285">
    <property type="term" value="F:1-phosphatidylinositol-3-phosphate 5-kinase activity"/>
    <property type="evidence" value="ECO:0007669"/>
    <property type="project" value="UniProtKB-EC"/>
</dbReference>
<dbReference type="Gene3D" id="3.30.810.10">
    <property type="entry name" value="2-Layer Sandwich"/>
    <property type="match status" value="1"/>
</dbReference>
<dbReference type="PANTHER" id="PTHR45748">
    <property type="entry name" value="1-PHOSPHATIDYLINOSITOL 3-PHOSPHATE 5-KINASE-RELATED"/>
    <property type="match status" value="1"/>
</dbReference>
<gene>
    <name evidence="9" type="ORF">B4U79_11215</name>
</gene>
<dbReference type="GO" id="GO:0005524">
    <property type="term" value="F:ATP binding"/>
    <property type="evidence" value="ECO:0007669"/>
    <property type="project" value="UniProtKB-UniRule"/>
</dbReference>
<sequence length="1475" mass="167198">TKFEEKEAIKMEQKMSAIPSREAIADYLDAEYNELSRKMTFQLLSDEKITDAWLNVIKNISSRVALKVDPSNFSSEHMRMDVRRFVKIKTIVGGNKTDSNIIGGVVFSKNVVHRKMRQNIVEPKILLLACPLIYEQQNYTTFDSIMQFERNYLQSVVNRIAEYNPDIVVVHQTVARKAQEMLLDAGITLVTNVKEAVLERLAMFTGAEIVRSLDFQRYPPQLGVCNKFYLQTFNSKTLMYFDGCPHNFGCSVILRGSLSKKELKKIKEICSFLIFCDYNWRLEKSFLMDICAVPKSLLKIPTQEISSNSINSIEETKEKEECFTNSTERKVEPVTVEDNSDPLRSMAEKANMVCVNAISPLTTKVDKSVKHDENKISLANLIRKAVLLSSPFIELQLPYLLSVESENCLLKKYIAMDNLYWTKRISLLDDIAFDESRLTVEDSTGLKEETLLNGTFNVELKHPFYTRKLTETLTNSHDIQSLLADFRARGGMSFCGNVNSEKISKNEEVTEPFRDALHPKFHQRLPVLYCSYTYSSQTPFCDNPSIVDMEFYNHCDIALGAFLEKFCFSPSYTCPVSGCNIAMTEHTRKFIHNSGLVQILLKGIKSSINAAEENIITWSWCQECKASSPSFPLSPDSWSLSFAKFLELKIYGNKYVRRLSEELSSCTKHSLFNDSVQYFAYKQMVASFKYVPIVLREIVLPPPKIRLKIDALPVSSLTDELKSITIKGYDVLSSILGIICKLKEECVNTKYEAKLNEFMIAETNDRLAFRKKIDDNHMELSNHPDAFQRLSIENTLVLLLKFLWDLIQTWNAKFQEFVSNKKKEEKTTKFGTQIPQISQASTNKLQIPIPDFDQVSVSSSTTMVTNSMNEEAEEVLEQQPLSFEASISNYEEPLESGEEISNNCDQASTPVDCGSLKACLAEQQEECQSKLEELNQIIIEAPPDESNESTFEKISSSSSISSITYGVTPGINAVLDKSEELSCDLDAYAVVHHTSVPVSSVEECVNDENVYKKNSDETDSLNSLTAASDQNRSNVTNPTEVQKTSMKTIINQLLSNAANSFVESPFDVNEHFLPSMRDKLPIIIRDNDPGSIIAFTLASAEYEKQLSELLRTAASPNIKKKHVPSDVSDTKDNEISLGSTATSFNSSKATNSSSQEMHIDLQFNDVTCKLHCHVYFAEQFRRLRAEIIEVDIGSPPGNSTPMSYSAGSHATEAMFIRSISRSIPWTARGGKSKSNFFKSIDDRFILKEMTSTEFQSFLSMAKSYFDYVTNSISESKPTLLAKIVGVYKISFKNILNNSASKLYILVLENIFYRRNISQKFDLKGSVRNRMASTNTPDEVVLLDENLIKMTRESPFYIRNHSKRVLQAAIGNDSSFLASLSLMDYSLLVGIDEDCKEFIVGIIDYIRNFTWDKKLEMMVKSVGAHGKTPTIVAPDVYRERFCERMDQYFLYVPDKWHQLEAGDNDCFPLFSYTSFN</sequence>
<dbReference type="Gene3D" id="3.50.7.10">
    <property type="entry name" value="GroEL"/>
    <property type="match status" value="1"/>
</dbReference>
<evidence type="ECO:0000313" key="10">
    <source>
        <dbReference type="Proteomes" id="UP000285301"/>
    </source>
</evidence>
<dbReference type="FunFam" id="3.50.7.10:FF:000007">
    <property type="entry name" value="1-phosphatidylinositol 3-phosphate 5-kinase isoform X1"/>
    <property type="match status" value="1"/>
</dbReference>
<name>A0A3S5WGX9_9ACAR</name>
<dbReference type="GO" id="GO:0010008">
    <property type="term" value="C:endosome membrane"/>
    <property type="evidence" value="ECO:0007669"/>
    <property type="project" value="TreeGrafter"/>
</dbReference>
<dbReference type="STRING" id="1965070.A0A3S5WGX9"/>
<dbReference type="FunFam" id="3.30.810.10:FF:000001">
    <property type="entry name" value="1-phosphatidylinositol 3-phosphate 5-kinase FAB1"/>
    <property type="match status" value="1"/>
</dbReference>
<feature type="region of interest" description="Disordered" evidence="7">
    <location>
        <begin position="1011"/>
        <end position="1041"/>
    </location>
</feature>
<keyword evidence="2 6" id="KW-0808">Transferase</keyword>
<evidence type="ECO:0000256" key="5">
    <source>
        <dbReference type="ARBA" id="ARBA00022840"/>
    </source>
</evidence>
<evidence type="ECO:0000259" key="8">
    <source>
        <dbReference type="PROSITE" id="PS51455"/>
    </source>
</evidence>
<dbReference type="Gene3D" id="3.30.800.10">
    <property type="entry name" value="Phosphatidylinositol Phosphate Kinase II Beta"/>
    <property type="match status" value="1"/>
</dbReference>
<dbReference type="Pfam" id="PF01504">
    <property type="entry name" value="PIP5K"/>
    <property type="match status" value="2"/>
</dbReference>
<dbReference type="Pfam" id="PF00118">
    <property type="entry name" value="Cpn60_TCP1"/>
    <property type="match status" value="1"/>
</dbReference>
<dbReference type="EC" id="2.7.1.150" evidence="1"/>
<dbReference type="OrthoDB" id="6511750at2759"/>
<proteinExistence type="predicted"/>
<reference evidence="9 10" key="1">
    <citation type="journal article" date="2018" name="Gigascience">
        <title>Genomes of trombidid mites reveal novel predicted allergens and laterally-transferred genes associated with secondary metabolism.</title>
        <authorList>
            <person name="Dong X."/>
            <person name="Chaisiri K."/>
            <person name="Xia D."/>
            <person name="Armstrong S.D."/>
            <person name="Fang Y."/>
            <person name="Donnelly M.J."/>
            <person name="Kadowaki T."/>
            <person name="McGarry J.W."/>
            <person name="Darby A.C."/>
            <person name="Makepeace B.L."/>
        </authorList>
    </citation>
    <scope>NUCLEOTIDE SEQUENCE [LARGE SCALE GENOMIC DNA]</scope>
    <source>
        <strain evidence="9">UoL-WK</strain>
    </source>
</reference>
<keyword evidence="3 6" id="KW-0547">Nucleotide-binding</keyword>
<dbReference type="PROSITE" id="PS51455">
    <property type="entry name" value="PIPK"/>
    <property type="match status" value="1"/>
</dbReference>
<dbReference type="InterPro" id="IPR027409">
    <property type="entry name" value="GroEL-like_apical_dom_sf"/>
</dbReference>
<protein>
    <recommendedName>
        <fullName evidence="1">1-phosphatidylinositol-3-phosphate 5-kinase</fullName>
        <ecNumber evidence="1">2.7.1.150</ecNumber>
    </recommendedName>
</protein>
<dbReference type="Proteomes" id="UP000285301">
    <property type="component" value="Unassembled WGS sequence"/>
</dbReference>
<evidence type="ECO:0000256" key="7">
    <source>
        <dbReference type="SAM" id="MobiDB-lite"/>
    </source>
</evidence>
<feature type="compositionally biased region" description="Polar residues" evidence="7">
    <location>
        <begin position="1020"/>
        <end position="1041"/>
    </location>
</feature>
<evidence type="ECO:0000256" key="3">
    <source>
        <dbReference type="ARBA" id="ARBA00022741"/>
    </source>
</evidence>
<feature type="non-terminal residue" evidence="9">
    <location>
        <position position="1"/>
    </location>
</feature>
<evidence type="ECO:0000256" key="1">
    <source>
        <dbReference type="ARBA" id="ARBA00012009"/>
    </source>
</evidence>
<dbReference type="InterPro" id="IPR027484">
    <property type="entry name" value="PInositol-4-P-5-kinase_N"/>
</dbReference>
<accession>A0A3S5WGX9</accession>
<dbReference type="InterPro" id="IPR002498">
    <property type="entry name" value="PInositol-4-P-4/5-kinase_core"/>
</dbReference>
<keyword evidence="10" id="KW-1185">Reference proteome</keyword>
<comment type="caution">
    <text evidence="9">The sequence shown here is derived from an EMBL/GenBank/DDBJ whole genome shotgun (WGS) entry which is preliminary data.</text>
</comment>
<dbReference type="PANTHER" id="PTHR45748:SF7">
    <property type="entry name" value="1-PHOSPHATIDYLINOSITOL 3-PHOSPHATE 5-KINASE-RELATED"/>
    <property type="match status" value="1"/>
</dbReference>
<keyword evidence="4 6" id="KW-0418">Kinase</keyword>
<organism evidence="9 10">
    <name type="scientific">Dinothrombium tinctorium</name>
    <dbReference type="NCBI Taxonomy" id="1965070"/>
    <lineage>
        <taxon>Eukaryota</taxon>
        <taxon>Metazoa</taxon>
        <taxon>Ecdysozoa</taxon>
        <taxon>Arthropoda</taxon>
        <taxon>Chelicerata</taxon>
        <taxon>Arachnida</taxon>
        <taxon>Acari</taxon>
        <taxon>Acariformes</taxon>
        <taxon>Trombidiformes</taxon>
        <taxon>Prostigmata</taxon>
        <taxon>Anystina</taxon>
        <taxon>Parasitengona</taxon>
        <taxon>Trombidioidea</taxon>
        <taxon>Trombidiidae</taxon>
        <taxon>Dinothrombium</taxon>
    </lineage>
</organism>
<feature type="domain" description="PIPK" evidence="8">
    <location>
        <begin position="1127"/>
        <end position="1448"/>
    </location>
</feature>
<dbReference type="CDD" id="cd17300">
    <property type="entry name" value="PIPKc_PIKfyve"/>
    <property type="match status" value="1"/>
</dbReference>
<evidence type="ECO:0000313" key="9">
    <source>
        <dbReference type="EMBL" id="RWS08281.1"/>
    </source>
</evidence>